<feature type="transmembrane region" description="Helical" evidence="7">
    <location>
        <begin position="144"/>
        <end position="165"/>
    </location>
</feature>
<organism evidence="11">
    <name type="scientific">Enterobius vermicularis</name>
    <name type="common">Human pinworm</name>
    <dbReference type="NCBI Taxonomy" id="51028"/>
    <lineage>
        <taxon>Eukaryota</taxon>
        <taxon>Metazoa</taxon>
        <taxon>Ecdysozoa</taxon>
        <taxon>Nematoda</taxon>
        <taxon>Chromadorea</taxon>
        <taxon>Rhabditida</taxon>
        <taxon>Spirurina</taxon>
        <taxon>Oxyuridomorpha</taxon>
        <taxon>Oxyuroidea</taxon>
        <taxon>Oxyuridae</taxon>
        <taxon>Enterobius</taxon>
    </lineage>
</organism>
<dbReference type="PROSITE" id="PS50850">
    <property type="entry name" value="MFS"/>
    <property type="match status" value="1"/>
</dbReference>
<dbReference type="InterPro" id="IPR050382">
    <property type="entry name" value="MFS_Na/Anion_cotransporter"/>
</dbReference>
<feature type="transmembrane region" description="Helical" evidence="7">
    <location>
        <begin position="76"/>
        <end position="97"/>
    </location>
</feature>
<evidence type="ECO:0000256" key="1">
    <source>
        <dbReference type="ARBA" id="ARBA00004141"/>
    </source>
</evidence>
<evidence type="ECO:0000313" key="9">
    <source>
        <dbReference type="EMBL" id="VDD96146.1"/>
    </source>
</evidence>
<protein>
    <submittedName>
        <fullName evidence="11">MFS domain-containing protein</fullName>
    </submittedName>
</protein>
<feature type="transmembrane region" description="Helical" evidence="7">
    <location>
        <begin position="314"/>
        <end position="341"/>
    </location>
</feature>
<dbReference type="GO" id="GO:0015293">
    <property type="term" value="F:symporter activity"/>
    <property type="evidence" value="ECO:0007669"/>
    <property type="project" value="UniProtKB-KW"/>
</dbReference>
<keyword evidence="3 7" id="KW-0812">Transmembrane</keyword>
<dbReference type="InterPro" id="IPR011701">
    <property type="entry name" value="MFS"/>
</dbReference>
<dbReference type="Pfam" id="PF07690">
    <property type="entry name" value="MFS_1"/>
    <property type="match status" value="1"/>
</dbReference>
<evidence type="ECO:0000256" key="2">
    <source>
        <dbReference type="ARBA" id="ARBA00022448"/>
    </source>
</evidence>
<dbReference type="GO" id="GO:0035249">
    <property type="term" value="P:synaptic transmission, glutamatergic"/>
    <property type="evidence" value="ECO:0007669"/>
    <property type="project" value="TreeGrafter"/>
</dbReference>
<dbReference type="Gene3D" id="1.20.1250.20">
    <property type="entry name" value="MFS general substrate transporter like domains"/>
    <property type="match status" value="1"/>
</dbReference>
<dbReference type="InterPro" id="IPR020846">
    <property type="entry name" value="MFS_dom"/>
</dbReference>
<evidence type="ECO:0000256" key="3">
    <source>
        <dbReference type="ARBA" id="ARBA00022692"/>
    </source>
</evidence>
<name>A0A0N4VL51_ENTVE</name>
<evidence type="ECO:0000313" key="10">
    <source>
        <dbReference type="Proteomes" id="UP000274131"/>
    </source>
</evidence>
<evidence type="ECO:0000256" key="6">
    <source>
        <dbReference type="ARBA" id="ARBA00023136"/>
    </source>
</evidence>
<feature type="transmembrane region" description="Helical" evidence="7">
    <location>
        <begin position="103"/>
        <end position="123"/>
    </location>
</feature>
<accession>A0A0N4VL51</accession>
<evidence type="ECO:0000256" key="4">
    <source>
        <dbReference type="ARBA" id="ARBA00022847"/>
    </source>
</evidence>
<keyword evidence="5 7" id="KW-1133">Transmembrane helix</keyword>
<gene>
    <name evidence="9" type="ORF">EVEC_LOCUS10897</name>
</gene>
<dbReference type="GO" id="GO:0005326">
    <property type="term" value="F:neurotransmitter transmembrane transporter activity"/>
    <property type="evidence" value="ECO:0007669"/>
    <property type="project" value="TreeGrafter"/>
</dbReference>
<dbReference type="InterPro" id="IPR036259">
    <property type="entry name" value="MFS_trans_sf"/>
</dbReference>
<dbReference type="PANTHER" id="PTHR11662:SF206">
    <property type="entry name" value="MAJOR FACILITATOR SUPERFAMILY (MFS) PROFILE DOMAIN-CONTAINING PROTEIN-RELATED"/>
    <property type="match status" value="1"/>
</dbReference>
<dbReference type="SUPFAM" id="SSF103473">
    <property type="entry name" value="MFS general substrate transporter"/>
    <property type="match status" value="1"/>
</dbReference>
<feature type="transmembrane region" description="Helical" evidence="7">
    <location>
        <begin position="235"/>
        <end position="253"/>
    </location>
</feature>
<reference evidence="9 10" key="2">
    <citation type="submission" date="2018-10" db="EMBL/GenBank/DDBJ databases">
        <authorList>
            <consortium name="Pathogen Informatics"/>
        </authorList>
    </citation>
    <scope>NUCLEOTIDE SEQUENCE [LARGE SCALE GENOMIC DNA]</scope>
</reference>
<dbReference type="EMBL" id="UXUI01011321">
    <property type="protein sequence ID" value="VDD96146.1"/>
    <property type="molecule type" value="Genomic_DNA"/>
</dbReference>
<comment type="subcellular location">
    <subcellularLocation>
        <location evidence="1">Membrane</location>
        <topology evidence="1">Multi-pass membrane protein</topology>
    </subcellularLocation>
</comment>
<dbReference type="GO" id="GO:0098700">
    <property type="term" value="P:neurotransmitter loading into synaptic vesicle"/>
    <property type="evidence" value="ECO:0007669"/>
    <property type="project" value="TreeGrafter"/>
</dbReference>
<evidence type="ECO:0000313" key="11">
    <source>
        <dbReference type="WBParaSite" id="EVEC_0001160401-mRNA-1"/>
    </source>
</evidence>
<feature type="transmembrane region" description="Helical" evidence="7">
    <location>
        <begin position="171"/>
        <end position="188"/>
    </location>
</feature>
<evidence type="ECO:0000259" key="8">
    <source>
        <dbReference type="PROSITE" id="PS50850"/>
    </source>
</evidence>
<proteinExistence type="predicted"/>
<dbReference type="FunFam" id="1.20.1250.20:FF:000003">
    <property type="entry name" value="Solute carrier family 17 member 3"/>
    <property type="match status" value="1"/>
</dbReference>
<dbReference type="Proteomes" id="UP000274131">
    <property type="component" value="Unassembled WGS sequence"/>
</dbReference>
<dbReference type="GO" id="GO:0060076">
    <property type="term" value="C:excitatory synapse"/>
    <property type="evidence" value="ECO:0007669"/>
    <property type="project" value="TreeGrafter"/>
</dbReference>
<dbReference type="FunFam" id="1.20.1250.20:FF:000226">
    <property type="entry name" value="Vesicular GLUtamate transporter"/>
    <property type="match status" value="1"/>
</dbReference>
<dbReference type="WBParaSite" id="EVEC_0001160401-mRNA-1">
    <property type="protein sequence ID" value="EVEC_0001160401-mRNA-1"/>
    <property type="gene ID" value="EVEC_0001160401"/>
</dbReference>
<dbReference type="PANTHER" id="PTHR11662">
    <property type="entry name" value="SOLUTE CARRIER FAMILY 17"/>
    <property type="match status" value="1"/>
</dbReference>
<keyword evidence="10" id="KW-1185">Reference proteome</keyword>
<dbReference type="OrthoDB" id="2985014at2759"/>
<feature type="domain" description="Major facilitator superfamily (MFS) profile" evidence="8">
    <location>
        <begin position="1"/>
        <end position="510"/>
    </location>
</feature>
<keyword evidence="6 7" id="KW-0472">Membrane</keyword>
<reference evidence="11" key="1">
    <citation type="submission" date="2017-02" db="UniProtKB">
        <authorList>
            <consortium name="WormBaseParasite"/>
        </authorList>
    </citation>
    <scope>IDENTIFICATION</scope>
</reference>
<evidence type="ECO:0000256" key="5">
    <source>
        <dbReference type="ARBA" id="ARBA00022989"/>
    </source>
</evidence>
<dbReference type="GO" id="GO:0005313">
    <property type="term" value="F:L-glutamate transmembrane transporter activity"/>
    <property type="evidence" value="ECO:0007669"/>
    <property type="project" value="TreeGrafter"/>
</dbReference>
<keyword evidence="2" id="KW-0813">Transport</keyword>
<dbReference type="STRING" id="51028.A0A0N4VL51"/>
<sequence>MANIGFIIAFGIRCNFGAAKGRMINNFTDPFGNNFTQRFFWTPTELGLMESSFFYGYALTQIPGGMLAAKFAPNRLFGLSILIAAILNIILAVTLEAHPFTDYAVMAIQVCQGLSLGVSYPAMHGVWRHWAPPMERSKLATTTFTGGYLGVMLGLPLSAYLVSYIDWSAPFHFFGVAGILWALFWFKISGATPEKCKNISEEERNYIVEQVGQVASSPATLTTIPWKKIFLSMPVWAIVICSFCRSWTFFLLLGNQLTYMSDILHLEIHNGGLISSLPHVLMSIVVLSSGQIADYLRSTGKMSTTAVRKMFNSFGFAGEAIFLSCLAFMSDPSIAIATLVMSSGFNVNHFDIAPRYAPILMGFSNGFSALAGGVQLGWRFSFLLAVCVDVLGLLTFLIFGAGEIQEWAKEEEPQQSMEEIVRSLSNVVRRMSSVRSTRSLVKHRRLKEEDKISIVSDLAKNSETVGPIGQDGVTDRPPLPNFSKFLTQNNTANIFDLERYCLLSWSVRFP</sequence>
<keyword evidence="4" id="KW-0769">Symport</keyword>
<dbReference type="GO" id="GO:0030672">
    <property type="term" value="C:synaptic vesicle membrane"/>
    <property type="evidence" value="ECO:0007669"/>
    <property type="project" value="TreeGrafter"/>
</dbReference>
<feature type="transmembrane region" description="Helical" evidence="7">
    <location>
        <begin position="380"/>
        <end position="399"/>
    </location>
</feature>
<dbReference type="GO" id="GO:0050803">
    <property type="term" value="P:regulation of synapse structure or activity"/>
    <property type="evidence" value="ECO:0007669"/>
    <property type="project" value="TreeGrafter"/>
</dbReference>
<dbReference type="AlphaFoldDB" id="A0A0N4VL51"/>
<feature type="transmembrane region" description="Helical" evidence="7">
    <location>
        <begin position="273"/>
        <end position="293"/>
    </location>
</feature>
<evidence type="ECO:0000256" key="7">
    <source>
        <dbReference type="SAM" id="Phobius"/>
    </source>
</evidence>